<proteinExistence type="inferred from homology"/>
<dbReference type="InterPro" id="IPR038389">
    <property type="entry name" value="PSMG2_sf"/>
</dbReference>
<keyword evidence="2 4" id="KW-0143">Chaperone</keyword>
<dbReference type="GO" id="GO:0005829">
    <property type="term" value="C:cytosol"/>
    <property type="evidence" value="ECO:0007669"/>
    <property type="project" value="TreeGrafter"/>
</dbReference>
<dbReference type="VEuPathDB" id="FungiDB:T551_00540"/>
<evidence type="ECO:0000256" key="2">
    <source>
        <dbReference type="ARBA" id="ARBA00023186"/>
    </source>
</evidence>
<gene>
    <name evidence="5" type="ORF">T551_00540</name>
</gene>
<evidence type="ECO:0000313" key="6">
    <source>
        <dbReference type="Proteomes" id="UP000053447"/>
    </source>
</evidence>
<organism evidence="5 6">
    <name type="scientific">Pneumocystis jirovecii (strain RU7)</name>
    <name type="common">Human pneumocystis pneumonia agent</name>
    <dbReference type="NCBI Taxonomy" id="1408657"/>
    <lineage>
        <taxon>Eukaryota</taxon>
        <taxon>Fungi</taxon>
        <taxon>Dikarya</taxon>
        <taxon>Ascomycota</taxon>
        <taxon>Taphrinomycotina</taxon>
        <taxon>Pneumocystomycetes</taxon>
        <taxon>Pneumocystaceae</taxon>
        <taxon>Pneumocystis</taxon>
    </lineage>
</organism>
<comment type="similarity">
    <text evidence="3 4">Belongs to the PSMG2 family.</text>
</comment>
<evidence type="ECO:0000313" key="5">
    <source>
        <dbReference type="EMBL" id="KTW32450.1"/>
    </source>
</evidence>
<dbReference type="InterPro" id="IPR016562">
    <property type="entry name" value="Proteasome_assmbl_chp_2_euk"/>
</dbReference>
<comment type="function">
    <text evidence="4">Involved in 20S proteasome assembly.</text>
</comment>
<reference evidence="6" key="1">
    <citation type="journal article" date="2016" name="Nat. Commun.">
        <title>Genome analysis of three Pneumocystis species reveals adaptation mechanisms to life exclusively in mammalian hosts.</title>
        <authorList>
            <person name="Ma L."/>
            <person name="Chen Z."/>
            <person name="Huang D.W."/>
            <person name="Kutty G."/>
            <person name="Ishihara M."/>
            <person name="Wang H."/>
            <person name="Abouelleil A."/>
            <person name="Bishop L."/>
            <person name="Davey E."/>
            <person name="Deng R."/>
            <person name="Deng X."/>
            <person name="Fan L."/>
            <person name="Fantoni G."/>
            <person name="Fitzgerald M."/>
            <person name="Gogineni E."/>
            <person name="Goldberg J.M."/>
            <person name="Handley G."/>
            <person name="Hu X."/>
            <person name="Huber C."/>
            <person name="Jiao X."/>
            <person name="Jones K."/>
            <person name="Levin J.Z."/>
            <person name="Liu Y."/>
            <person name="Macdonald P."/>
            <person name="Melnikov A."/>
            <person name="Raley C."/>
            <person name="Sassi M."/>
            <person name="Sherman B.T."/>
            <person name="Song X."/>
            <person name="Sykes S."/>
            <person name="Tran B."/>
            <person name="Walsh L."/>
            <person name="Xia Y."/>
            <person name="Yang J."/>
            <person name="Young S."/>
            <person name="Zeng Q."/>
            <person name="Zheng X."/>
            <person name="Stephens R."/>
            <person name="Nusbaum C."/>
            <person name="Birren B.W."/>
            <person name="Azadi P."/>
            <person name="Lempicki R.A."/>
            <person name="Cuomo C.A."/>
            <person name="Kovacs J.A."/>
        </authorList>
    </citation>
    <scope>NUCLEOTIDE SEQUENCE [LARGE SCALE GENOMIC DNA]</scope>
    <source>
        <strain evidence="6">RU7</strain>
    </source>
</reference>
<dbReference type="Gene3D" id="3.40.50.10900">
    <property type="entry name" value="PAC-like subunit"/>
    <property type="match status" value="1"/>
</dbReference>
<dbReference type="PANTHER" id="PTHR12970">
    <property type="entry name" value="PROTEASOME ASSEMBLY CHAPERONE 2"/>
    <property type="match status" value="1"/>
</dbReference>
<comment type="subunit">
    <text evidence="4">Component of the 20S proteasome chaperone.</text>
</comment>
<dbReference type="GO" id="GO:0005634">
    <property type="term" value="C:nucleus"/>
    <property type="evidence" value="ECO:0007669"/>
    <property type="project" value="TreeGrafter"/>
</dbReference>
<keyword evidence="6" id="KW-1185">Reference proteome</keyword>
<dbReference type="AlphaFoldDB" id="A0A0W4ZVR4"/>
<dbReference type="GeneID" id="28939061"/>
<comment type="caution">
    <text evidence="5">The sequence shown here is derived from an EMBL/GenBank/DDBJ whole genome shotgun (WGS) entry which is preliminary data.</text>
</comment>
<dbReference type="PANTHER" id="PTHR12970:SF1">
    <property type="entry name" value="PROTEASOME ASSEMBLY CHAPERONE 2"/>
    <property type="match status" value="1"/>
</dbReference>
<protein>
    <recommendedName>
        <fullName evidence="1 4">Proteasome assembly chaperone 2</fullName>
    </recommendedName>
</protein>
<dbReference type="RefSeq" id="XP_018231142.1">
    <property type="nucleotide sequence ID" value="XM_018372806.1"/>
</dbReference>
<dbReference type="Pfam" id="PF09754">
    <property type="entry name" value="PAC2"/>
    <property type="match status" value="1"/>
</dbReference>
<evidence type="ECO:0000256" key="3">
    <source>
        <dbReference type="ARBA" id="ARBA00025745"/>
    </source>
</evidence>
<dbReference type="EMBL" id="LFWA01000002">
    <property type="protein sequence ID" value="KTW32450.1"/>
    <property type="molecule type" value="Genomic_DNA"/>
</dbReference>
<dbReference type="PIRSF" id="PIRSF010044">
    <property type="entry name" value="UCP010044"/>
    <property type="match status" value="1"/>
</dbReference>
<dbReference type="OrthoDB" id="10260712at2759"/>
<evidence type="ECO:0000256" key="1">
    <source>
        <dbReference type="ARBA" id="ARBA00019186"/>
    </source>
</evidence>
<accession>A0A0W4ZVR4</accession>
<dbReference type="STRING" id="1408657.A0A0W4ZVR4"/>
<sequence length="246" mass="27103">MEEGEYSSFLQTKLIIPVVSIGNVPQLAVDLLIHSARLSRKIMLDHSLLYPFAGAREDAGVSFCGGIATALDVFGNNEITIIQQRSPVLPGKKKDFVKTVLIPFIKKGRFSEILVLGSTDATRRNDAEIKGPKEFVLSTFQTVSELSEYFSTLKLISASEKTFPKLPSSGALVPLLEYALCQNIPMTALVMYVMEGDNTEDAKQMAKLAAKACKLDNLSENLQSPKSWEYLFGKELEIGVEGGMFW</sequence>
<dbReference type="Proteomes" id="UP000053447">
    <property type="component" value="Unassembled WGS sequence"/>
</dbReference>
<dbReference type="InterPro" id="IPR019151">
    <property type="entry name" value="Proteasome_assmbl_chaperone_2"/>
</dbReference>
<name>A0A0W4ZVR4_PNEJ7</name>
<dbReference type="GO" id="GO:0043248">
    <property type="term" value="P:proteasome assembly"/>
    <property type="evidence" value="ECO:0007669"/>
    <property type="project" value="TreeGrafter"/>
</dbReference>
<evidence type="ECO:0000256" key="4">
    <source>
        <dbReference type="PIRNR" id="PIRNR010044"/>
    </source>
</evidence>